<dbReference type="RefSeq" id="WP_121145949.1">
    <property type="nucleotide sequence ID" value="NZ_JAIWJY010000003.1"/>
</dbReference>
<accession>A0A9X4IPV2</accession>
<protein>
    <submittedName>
        <fullName evidence="1">Uncharacterized protein</fullName>
    </submittedName>
</protein>
<organism evidence="1 2">
    <name type="scientific">Tenacibaculum larymnensis</name>
    <dbReference type="NCBI Taxonomy" id="2878201"/>
    <lineage>
        <taxon>Bacteria</taxon>
        <taxon>Pseudomonadati</taxon>
        <taxon>Bacteroidota</taxon>
        <taxon>Flavobacteriia</taxon>
        <taxon>Flavobacteriales</taxon>
        <taxon>Flavobacteriaceae</taxon>
        <taxon>Tenacibaculum</taxon>
    </lineage>
</organism>
<name>A0A9X4IPV2_9FLAO</name>
<evidence type="ECO:0000313" key="2">
    <source>
        <dbReference type="Proteomes" id="UP001149303"/>
    </source>
</evidence>
<sequence>MDIKIEKAKEIRTLIENNTIDKIAALNLLQELVNTQNISISELDVYLHEIDNLKKIKLIKNNISSSIIELEENSNQIMEFLSLNNDDFKKLKQFGYKLL</sequence>
<reference evidence="1" key="1">
    <citation type="submission" date="2021-09" db="EMBL/GenBank/DDBJ databases">
        <authorList>
            <person name="Smyrli M."/>
        </authorList>
    </citation>
    <scope>NUCLEOTIDE SEQUENCE</scope>
    <source>
        <strain evidence="1">LAR25</strain>
    </source>
</reference>
<gene>
    <name evidence="1" type="ORF">LCI24_06180</name>
</gene>
<proteinExistence type="predicted"/>
<comment type="caution">
    <text evidence="1">The sequence shown here is derived from an EMBL/GenBank/DDBJ whole genome shotgun (WGS) entry which is preliminary data.</text>
</comment>
<dbReference type="EMBL" id="JAIWJY010000003">
    <property type="protein sequence ID" value="MDE1206382.1"/>
    <property type="molecule type" value="Genomic_DNA"/>
</dbReference>
<dbReference type="AlphaFoldDB" id="A0A9X4IPV2"/>
<dbReference type="Proteomes" id="UP001149303">
    <property type="component" value="Unassembled WGS sequence"/>
</dbReference>
<evidence type="ECO:0000313" key="1">
    <source>
        <dbReference type="EMBL" id="MDE1206382.1"/>
    </source>
</evidence>
<keyword evidence="2" id="KW-1185">Reference proteome</keyword>